<comment type="caution">
    <text evidence="1">The sequence shown here is derived from an EMBL/GenBank/DDBJ whole genome shotgun (WGS) entry which is preliminary data.</text>
</comment>
<evidence type="ECO:0000313" key="1">
    <source>
        <dbReference type="EMBL" id="KAL2844861.1"/>
    </source>
</evidence>
<reference evidence="1 2" key="1">
    <citation type="submission" date="2024-07" db="EMBL/GenBank/DDBJ databases">
        <title>Section-level genome sequencing and comparative genomics of Aspergillus sections Usti and Cavernicolus.</title>
        <authorList>
            <consortium name="Lawrence Berkeley National Laboratory"/>
            <person name="Nybo J.L."/>
            <person name="Vesth T.C."/>
            <person name="Theobald S."/>
            <person name="Frisvad J.C."/>
            <person name="Larsen T.O."/>
            <person name="Kjaerboelling I."/>
            <person name="Rothschild-Mancinelli K."/>
            <person name="Lyhne E.K."/>
            <person name="Kogle M.E."/>
            <person name="Barry K."/>
            <person name="Clum A."/>
            <person name="Na H."/>
            <person name="Ledsgaard L."/>
            <person name="Lin J."/>
            <person name="Lipzen A."/>
            <person name="Kuo A."/>
            <person name="Riley R."/>
            <person name="Mondo S."/>
            <person name="LaButti K."/>
            <person name="Haridas S."/>
            <person name="Pangalinan J."/>
            <person name="Salamov A.A."/>
            <person name="Simmons B.A."/>
            <person name="Magnuson J.K."/>
            <person name="Chen J."/>
            <person name="Drula E."/>
            <person name="Henrissat B."/>
            <person name="Wiebenga A."/>
            <person name="Lubbers R.J."/>
            <person name="Gomes A.C."/>
            <person name="Macurrencykelacurrency M.R."/>
            <person name="Stajich J."/>
            <person name="Grigoriev I.V."/>
            <person name="Mortensen U.H."/>
            <person name="De vries R.P."/>
            <person name="Baker S.E."/>
            <person name="Andersen M.R."/>
        </authorList>
    </citation>
    <scope>NUCLEOTIDE SEQUENCE [LARGE SCALE GENOMIC DNA]</scope>
    <source>
        <strain evidence="1 2">CBS 756.74</strain>
    </source>
</reference>
<dbReference type="RefSeq" id="XP_070896327.1">
    <property type="nucleotide sequence ID" value="XM_071046330.1"/>
</dbReference>
<evidence type="ECO:0000313" key="2">
    <source>
        <dbReference type="Proteomes" id="UP001610444"/>
    </source>
</evidence>
<dbReference type="Gene3D" id="3.30.70.100">
    <property type="match status" value="1"/>
</dbReference>
<dbReference type="GeneID" id="98161494"/>
<keyword evidence="2" id="KW-1185">Reference proteome</keyword>
<organism evidence="1 2">
    <name type="scientific">Aspergillus pseudodeflectus</name>
    <dbReference type="NCBI Taxonomy" id="176178"/>
    <lineage>
        <taxon>Eukaryota</taxon>
        <taxon>Fungi</taxon>
        <taxon>Dikarya</taxon>
        <taxon>Ascomycota</taxon>
        <taxon>Pezizomycotina</taxon>
        <taxon>Eurotiomycetes</taxon>
        <taxon>Eurotiomycetidae</taxon>
        <taxon>Eurotiales</taxon>
        <taxon>Aspergillaceae</taxon>
        <taxon>Aspergillus</taxon>
        <taxon>Aspergillus subgen. Nidulantes</taxon>
    </lineage>
</organism>
<protein>
    <submittedName>
        <fullName evidence="1">Uncharacterized protein</fullName>
    </submittedName>
</protein>
<name>A0ABR4JXU1_9EURO</name>
<gene>
    <name evidence="1" type="ORF">BJX68DRAFT_269397</name>
</gene>
<accession>A0ABR4JXU1</accession>
<dbReference type="Proteomes" id="UP001610444">
    <property type="component" value="Unassembled WGS sequence"/>
</dbReference>
<proteinExistence type="predicted"/>
<sequence length="163" mass="18928">MAKVRNLVNNIPNSFPEDHPVFMLGLLQWHEQAQYPEGSSHPACSGREAWFERFVKEISRPAIETGDFEILYEGLPTSRDLGSETWDLVAFVKFTNIGIFRNTVGSDNYAPSILEHRDAALKNWNLLFFTSSKSRSSEYFEYRPRKFRLTSSLHQRQQNDHIC</sequence>
<dbReference type="EMBL" id="JBFXLR010000039">
    <property type="protein sequence ID" value="KAL2844861.1"/>
    <property type="molecule type" value="Genomic_DNA"/>
</dbReference>